<proteinExistence type="predicted"/>
<accession>A0A0V1N5F9</accession>
<organism evidence="1 2">
    <name type="scientific">Trichinella papuae</name>
    <dbReference type="NCBI Taxonomy" id="268474"/>
    <lineage>
        <taxon>Eukaryota</taxon>
        <taxon>Metazoa</taxon>
        <taxon>Ecdysozoa</taxon>
        <taxon>Nematoda</taxon>
        <taxon>Enoplea</taxon>
        <taxon>Dorylaimia</taxon>
        <taxon>Trichinellida</taxon>
        <taxon>Trichinellidae</taxon>
        <taxon>Trichinella</taxon>
    </lineage>
</organism>
<gene>
    <name evidence="1" type="ORF">T10_13128</name>
</gene>
<dbReference type="AlphaFoldDB" id="A0A0V1N5F9"/>
<evidence type="ECO:0000313" key="2">
    <source>
        <dbReference type="Proteomes" id="UP000054843"/>
    </source>
</evidence>
<comment type="caution">
    <text evidence="1">The sequence shown here is derived from an EMBL/GenBank/DDBJ whole genome shotgun (WGS) entry which is preliminary data.</text>
</comment>
<dbReference type="Proteomes" id="UP000054843">
    <property type="component" value="Unassembled WGS sequence"/>
</dbReference>
<dbReference type="EMBL" id="JYDO01000008">
    <property type="protein sequence ID" value="KRZ79013.1"/>
    <property type="molecule type" value="Genomic_DNA"/>
</dbReference>
<keyword evidence="2" id="KW-1185">Reference proteome</keyword>
<name>A0A0V1N5F9_9BILA</name>
<protein>
    <submittedName>
        <fullName evidence="1">Uncharacterized protein</fullName>
    </submittedName>
</protein>
<sequence>MEKLPELENAFINLNTETIPIALFTNTMSIMYEIYSAVEIVATFTGIIVEMILASICDDISSCLPLLQPIIGAMAKRDWSIQQRMMSHRFAIANLKFPSQLQLQNFAYSFDNVS</sequence>
<evidence type="ECO:0000313" key="1">
    <source>
        <dbReference type="EMBL" id="KRZ79013.1"/>
    </source>
</evidence>
<reference evidence="1 2" key="1">
    <citation type="submission" date="2015-01" db="EMBL/GenBank/DDBJ databases">
        <title>Evolution of Trichinella species and genotypes.</title>
        <authorList>
            <person name="Korhonen P.K."/>
            <person name="Edoardo P."/>
            <person name="Giuseppe L.R."/>
            <person name="Gasser R.B."/>
        </authorList>
    </citation>
    <scope>NUCLEOTIDE SEQUENCE [LARGE SCALE GENOMIC DNA]</scope>
    <source>
        <strain evidence="1">ISS1980</strain>
    </source>
</reference>